<dbReference type="Proteomes" id="UP000799770">
    <property type="component" value="Unassembled WGS sequence"/>
</dbReference>
<gene>
    <name evidence="1" type="ORF">BDV96DRAFT_652776</name>
</gene>
<dbReference type="AlphaFoldDB" id="A0A6A5YN27"/>
<organism evidence="1 2">
    <name type="scientific">Lophiotrema nucula</name>
    <dbReference type="NCBI Taxonomy" id="690887"/>
    <lineage>
        <taxon>Eukaryota</taxon>
        <taxon>Fungi</taxon>
        <taxon>Dikarya</taxon>
        <taxon>Ascomycota</taxon>
        <taxon>Pezizomycotina</taxon>
        <taxon>Dothideomycetes</taxon>
        <taxon>Pleosporomycetidae</taxon>
        <taxon>Pleosporales</taxon>
        <taxon>Lophiotremataceae</taxon>
        <taxon>Lophiotrema</taxon>
    </lineage>
</organism>
<protein>
    <submittedName>
        <fullName evidence="1">Uncharacterized protein</fullName>
    </submittedName>
</protein>
<evidence type="ECO:0000313" key="2">
    <source>
        <dbReference type="Proteomes" id="UP000799770"/>
    </source>
</evidence>
<dbReference type="EMBL" id="ML977347">
    <property type="protein sequence ID" value="KAF2108525.1"/>
    <property type="molecule type" value="Genomic_DNA"/>
</dbReference>
<proteinExistence type="predicted"/>
<name>A0A6A5YN27_9PLEO</name>
<keyword evidence="2" id="KW-1185">Reference proteome</keyword>
<sequence>MSISPKDSNWLFTYEASATCPDALFSEEYIFDFDVLTDDLAASTWSLIDSAVPTSNNTLLGEVTVDRGNESQSSDIEVHIVVRSNNETGVAAVNFRKEKRYSPHGLSRFKFGLA</sequence>
<accession>A0A6A5YN27</accession>
<reference evidence="1" key="1">
    <citation type="journal article" date="2020" name="Stud. Mycol.">
        <title>101 Dothideomycetes genomes: a test case for predicting lifestyles and emergence of pathogens.</title>
        <authorList>
            <person name="Haridas S."/>
            <person name="Albert R."/>
            <person name="Binder M."/>
            <person name="Bloem J."/>
            <person name="Labutti K."/>
            <person name="Salamov A."/>
            <person name="Andreopoulos B."/>
            <person name="Baker S."/>
            <person name="Barry K."/>
            <person name="Bills G."/>
            <person name="Bluhm B."/>
            <person name="Cannon C."/>
            <person name="Castanera R."/>
            <person name="Culley D."/>
            <person name="Daum C."/>
            <person name="Ezra D."/>
            <person name="Gonzalez J."/>
            <person name="Henrissat B."/>
            <person name="Kuo A."/>
            <person name="Liang C."/>
            <person name="Lipzen A."/>
            <person name="Lutzoni F."/>
            <person name="Magnuson J."/>
            <person name="Mondo S."/>
            <person name="Nolan M."/>
            <person name="Ohm R."/>
            <person name="Pangilinan J."/>
            <person name="Park H.-J."/>
            <person name="Ramirez L."/>
            <person name="Alfaro M."/>
            <person name="Sun H."/>
            <person name="Tritt A."/>
            <person name="Yoshinaga Y."/>
            <person name="Zwiers L.-H."/>
            <person name="Turgeon B."/>
            <person name="Goodwin S."/>
            <person name="Spatafora J."/>
            <person name="Crous P."/>
            <person name="Grigoriev I."/>
        </authorList>
    </citation>
    <scope>NUCLEOTIDE SEQUENCE</scope>
    <source>
        <strain evidence="1">CBS 627.86</strain>
    </source>
</reference>
<evidence type="ECO:0000313" key="1">
    <source>
        <dbReference type="EMBL" id="KAF2108525.1"/>
    </source>
</evidence>